<accession>A0A6N6MI00</accession>
<sequence length="264" mass="30544">MKRLLLFALFFSWAFLVTAQSIDLFGKIKSGANVENIHVINKTQQRFTTTNTQGEFTIPVKVNDTLMFSSIQHKPHEQVVSEFIFKNKIIVVHLEEQVNELDEVNVGRLLTGDLMSDIENTTGEVPINFYDVGIPGYTGKIATESERNLYEANGDGVAFETLLLQVLTLNVSVNPIINAISGRTKYLKEHVEMERKSELLRKVKLRVSETFFELHSLPEDKRNDFFYFCEEDENFEEACQGKTDFEIFQFLEKKYKQYMENLEN</sequence>
<reference evidence="2 3" key="1">
    <citation type="submission" date="2019-09" db="EMBL/GenBank/DDBJ databases">
        <authorList>
            <person name="Cao W.R."/>
        </authorList>
    </citation>
    <scope>NUCLEOTIDE SEQUENCE [LARGE SCALE GENOMIC DNA]</scope>
    <source>
        <strain evidence="2 3">B1N29</strain>
    </source>
</reference>
<dbReference type="InterPro" id="IPR008969">
    <property type="entry name" value="CarboxyPept-like_regulatory"/>
</dbReference>
<protein>
    <recommendedName>
        <fullName evidence="4">Carboxypeptidase-like regulatory domain-containing protein</fullName>
    </recommendedName>
</protein>
<proteinExistence type="predicted"/>
<dbReference type="EMBL" id="WAAT01000044">
    <property type="protein sequence ID" value="KAB1067797.1"/>
    <property type="molecule type" value="Genomic_DNA"/>
</dbReference>
<dbReference type="SUPFAM" id="SSF49464">
    <property type="entry name" value="Carboxypeptidase regulatory domain-like"/>
    <property type="match status" value="1"/>
</dbReference>
<keyword evidence="1" id="KW-0732">Signal</keyword>
<comment type="caution">
    <text evidence="2">The sequence shown here is derived from an EMBL/GenBank/DDBJ whole genome shotgun (WGS) entry which is preliminary data.</text>
</comment>
<evidence type="ECO:0000256" key="1">
    <source>
        <dbReference type="SAM" id="SignalP"/>
    </source>
</evidence>
<organism evidence="2 3">
    <name type="scientific">Pseudotamlana haliotis</name>
    <dbReference type="NCBI Taxonomy" id="2614804"/>
    <lineage>
        <taxon>Bacteria</taxon>
        <taxon>Pseudomonadati</taxon>
        <taxon>Bacteroidota</taxon>
        <taxon>Flavobacteriia</taxon>
        <taxon>Flavobacteriales</taxon>
        <taxon>Flavobacteriaceae</taxon>
        <taxon>Pseudotamlana</taxon>
    </lineage>
</organism>
<dbReference type="Proteomes" id="UP000441333">
    <property type="component" value="Unassembled WGS sequence"/>
</dbReference>
<evidence type="ECO:0000313" key="3">
    <source>
        <dbReference type="Proteomes" id="UP000441333"/>
    </source>
</evidence>
<dbReference type="AlphaFoldDB" id="A0A6N6MI00"/>
<gene>
    <name evidence="2" type="ORF">F6U93_09340</name>
</gene>
<dbReference type="RefSeq" id="WP_150939122.1">
    <property type="nucleotide sequence ID" value="NZ_WAAT01000044.1"/>
</dbReference>
<feature type="signal peptide" evidence="1">
    <location>
        <begin position="1"/>
        <end position="19"/>
    </location>
</feature>
<name>A0A6N6MI00_9FLAO</name>
<keyword evidence="3" id="KW-1185">Reference proteome</keyword>
<evidence type="ECO:0000313" key="2">
    <source>
        <dbReference type="EMBL" id="KAB1067797.1"/>
    </source>
</evidence>
<feature type="chain" id="PRO_5026922728" description="Carboxypeptidase-like regulatory domain-containing protein" evidence="1">
    <location>
        <begin position="20"/>
        <end position="264"/>
    </location>
</feature>
<evidence type="ECO:0008006" key="4">
    <source>
        <dbReference type="Google" id="ProtNLM"/>
    </source>
</evidence>